<evidence type="ECO:0000256" key="1">
    <source>
        <dbReference type="SAM" id="Phobius"/>
    </source>
</evidence>
<organism evidence="2">
    <name type="scientific">Ignisphaera aggregans</name>
    <dbReference type="NCBI Taxonomy" id="334771"/>
    <lineage>
        <taxon>Archaea</taxon>
        <taxon>Thermoproteota</taxon>
        <taxon>Thermoprotei</taxon>
        <taxon>Desulfurococcales</taxon>
        <taxon>Desulfurococcaceae</taxon>
        <taxon>Ignisphaera</taxon>
    </lineage>
</organism>
<feature type="transmembrane region" description="Helical" evidence="1">
    <location>
        <begin position="514"/>
        <end position="534"/>
    </location>
</feature>
<feature type="transmembrane region" description="Helical" evidence="1">
    <location>
        <begin position="353"/>
        <end position="378"/>
    </location>
</feature>
<evidence type="ECO:0000313" key="2">
    <source>
        <dbReference type="EMBL" id="HEM66995.1"/>
    </source>
</evidence>
<protein>
    <recommendedName>
        <fullName evidence="3">ABC transporter permease</fullName>
    </recommendedName>
</protein>
<feature type="transmembrane region" description="Helical" evidence="1">
    <location>
        <begin position="437"/>
        <end position="463"/>
    </location>
</feature>
<dbReference type="AlphaFoldDB" id="A0A7J2U3M2"/>
<keyword evidence="1" id="KW-0812">Transmembrane</keyword>
<dbReference type="EMBL" id="DSEU01000039">
    <property type="protein sequence ID" value="HEM66995.1"/>
    <property type="molecule type" value="Genomic_DNA"/>
</dbReference>
<keyword evidence="1" id="KW-1133">Transmembrane helix</keyword>
<sequence>MNPVLYDFKRGVLRVSVLVTLVIFMLAGVGMAYMLLVAIATMPNPQQQVLYSYIDTGTGEFKLEALLLNPELRPVDGELSYKLGCYNITALNKLGEDLRLGRITPEKYQEEFEKLLRVVDEDRVRSVGGKISLTKKLSIATSTGYGYQLYINVTTVYGTSTQVVRMGLGRAYLPLEVGNKTVYVLVSTPGSPSTSNIKASGSVIATTPQQTTTSILSIGATATPAMGLRDSGFVSTSLYAVSTEKSVLLTSMYSSVDTEFDIYIERLNVSSVPGNMSLEDIGKYFERVGLTRSGVGLVELGMGLLVGGLTPVKPYLHVLLLSHNDSTTLYAMTNNVVIPFQTGLARRVISTQLAGSIGISMFITFFPVVVLYLVYIYIAKPRSQGALEFVLARPITRFELYLTRFFAGVLVVLTATALFYVALILAVYILTGVLLDLYSFILLFAGLALALTAFYSLCYLLAALTSGTRYIVASVTTFIMFSILWSLLVYLAVISLKGFGVSLGEELMKAQYTSYYFTPLGIYNFMQYYYLVYVGGGQSPAIEAVINPWLVGISTATWITAPIAIGWQIFKRANLST</sequence>
<keyword evidence="1" id="KW-0472">Membrane</keyword>
<proteinExistence type="predicted"/>
<dbReference type="Pfam" id="PF12679">
    <property type="entry name" value="ABC2_membrane_2"/>
    <property type="match status" value="1"/>
</dbReference>
<comment type="caution">
    <text evidence="2">The sequence shown here is derived from an EMBL/GenBank/DDBJ whole genome shotgun (WGS) entry which is preliminary data.</text>
</comment>
<feature type="transmembrane region" description="Helical" evidence="1">
    <location>
        <begin position="12"/>
        <end position="36"/>
    </location>
</feature>
<dbReference type="GO" id="GO:0005886">
    <property type="term" value="C:plasma membrane"/>
    <property type="evidence" value="ECO:0007669"/>
    <property type="project" value="UniProtKB-SubCell"/>
</dbReference>
<evidence type="ECO:0008006" key="3">
    <source>
        <dbReference type="Google" id="ProtNLM"/>
    </source>
</evidence>
<dbReference type="GO" id="GO:0140359">
    <property type="term" value="F:ABC-type transporter activity"/>
    <property type="evidence" value="ECO:0007669"/>
    <property type="project" value="InterPro"/>
</dbReference>
<feature type="transmembrane region" description="Helical" evidence="1">
    <location>
        <begin position="546"/>
        <end position="570"/>
    </location>
</feature>
<feature type="transmembrane region" description="Helical" evidence="1">
    <location>
        <begin position="470"/>
        <end position="494"/>
    </location>
</feature>
<feature type="transmembrane region" description="Helical" evidence="1">
    <location>
        <begin position="405"/>
        <end position="431"/>
    </location>
</feature>
<gene>
    <name evidence="2" type="ORF">ENO26_05450</name>
</gene>
<reference evidence="2" key="1">
    <citation type="journal article" date="2020" name="mSystems">
        <title>Genome- and Community-Level Interaction Insights into Carbon Utilization and Element Cycling Functions of Hydrothermarchaeota in Hydrothermal Sediment.</title>
        <authorList>
            <person name="Zhou Z."/>
            <person name="Liu Y."/>
            <person name="Xu W."/>
            <person name="Pan J."/>
            <person name="Luo Z.H."/>
            <person name="Li M."/>
        </authorList>
    </citation>
    <scope>NUCLEOTIDE SEQUENCE [LARGE SCALE GENOMIC DNA]</scope>
    <source>
        <strain evidence="2">SpSt-125</strain>
    </source>
</reference>
<accession>A0A7J2U3M2</accession>
<name>A0A7J2U3M2_9CREN</name>